<dbReference type="InterPro" id="IPR036631">
    <property type="entry name" value="MGMT_N_sf"/>
</dbReference>
<sequence length="174" mass="18734">MEVSHTVVESPLGALTLVAEDGALSGVYFENHLRGPAPDALGPNVERGSGSPDSGFERARRQLAEYFSGRRTHFDLPLAPRGDSFQQRVWKLLDQIPYGETRTYGDLARELGDPALAQAVGSANGRNPLSIVVPCHRVIGADGRLTGYAGGLPRKRFLLDLEESHAGTGPGRLF</sequence>
<feature type="domain" description="Methylated-DNA-[protein]-cysteine S-methyltransferase DNA binding" evidence="9">
    <location>
        <begin position="84"/>
        <end position="163"/>
    </location>
</feature>
<keyword evidence="3 8" id="KW-0489">Methyltransferase</keyword>
<dbReference type="Gene3D" id="1.10.10.10">
    <property type="entry name" value="Winged helix-like DNA-binding domain superfamily/Winged helix DNA-binding domain"/>
    <property type="match status" value="1"/>
</dbReference>
<dbReference type="Pfam" id="PF01035">
    <property type="entry name" value="DNA_binding_1"/>
    <property type="match status" value="1"/>
</dbReference>
<dbReference type="HAMAP" id="MF_00772">
    <property type="entry name" value="OGT"/>
    <property type="match status" value="1"/>
</dbReference>
<keyword evidence="5 8" id="KW-0227">DNA damage</keyword>
<feature type="active site" description="Nucleophile; methyl group acceptor" evidence="8">
    <location>
        <position position="135"/>
    </location>
</feature>
<keyword evidence="2 8" id="KW-0963">Cytoplasm</keyword>
<dbReference type="SUPFAM" id="SSF53155">
    <property type="entry name" value="Methylated DNA-protein cysteine methyltransferase domain"/>
    <property type="match status" value="1"/>
</dbReference>
<evidence type="ECO:0000313" key="12">
    <source>
        <dbReference type="Proteomes" id="UP000631535"/>
    </source>
</evidence>
<dbReference type="Pfam" id="PF02870">
    <property type="entry name" value="Methyltransf_1N"/>
    <property type="match status" value="1"/>
</dbReference>
<dbReference type="InterPro" id="IPR008332">
    <property type="entry name" value="MethylG_MeTrfase_N"/>
</dbReference>
<evidence type="ECO:0000256" key="8">
    <source>
        <dbReference type="HAMAP-Rule" id="MF_00772"/>
    </source>
</evidence>
<organism evidence="11 12">
    <name type="scientific">Streptomyces daqingensis</name>
    <dbReference type="NCBI Taxonomy" id="1472640"/>
    <lineage>
        <taxon>Bacteria</taxon>
        <taxon>Bacillati</taxon>
        <taxon>Actinomycetota</taxon>
        <taxon>Actinomycetes</taxon>
        <taxon>Kitasatosporales</taxon>
        <taxon>Streptomycetaceae</taxon>
        <taxon>Streptomyces</taxon>
    </lineage>
</organism>
<proteinExistence type="inferred from homology"/>
<evidence type="ECO:0000256" key="5">
    <source>
        <dbReference type="ARBA" id="ARBA00022763"/>
    </source>
</evidence>
<reference evidence="12" key="1">
    <citation type="journal article" date="2019" name="Int. J. Syst. Evol. Microbiol.">
        <title>The Global Catalogue of Microorganisms (GCM) 10K type strain sequencing project: providing services to taxonomists for standard genome sequencing and annotation.</title>
        <authorList>
            <consortium name="The Broad Institute Genomics Platform"/>
            <consortium name="The Broad Institute Genome Sequencing Center for Infectious Disease"/>
            <person name="Wu L."/>
            <person name="Ma J."/>
        </authorList>
    </citation>
    <scope>NUCLEOTIDE SEQUENCE [LARGE SCALE GENOMIC DNA]</scope>
    <source>
        <strain evidence="12">CGMCC 4.7178</strain>
    </source>
</reference>
<accession>A0ABQ2LTH6</accession>
<dbReference type="CDD" id="cd06445">
    <property type="entry name" value="ATase"/>
    <property type="match status" value="1"/>
</dbReference>
<evidence type="ECO:0000256" key="1">
    <source>
        <dbReference type="ARBA" id="ARBA00001286"/>
    </source>
</evidence>
<evidence type="ECO:0000313" key="11">
    <source>
        <dbReference type="EMBL" id="GGO43154.1"/>
    </source>
</evidence>
<dbReference type="PANTHER" id="PTHR10815:SF5">
    <property type="entry name" value="METHYLATED-DNA--PROTEIN-CYSTEINE METHYLTRANSFERASE"/>
    <property type="match status" value="1"/>
</dbReference>
<comment type="subcellular location">
    <subcellularLocation>
        <location evidence="8">Cytoplasm</location>
    </subcellularLocation>
</comment>
<feature type="domain" description="Methylguanine DNA methyltransferase ribonuclease-like" evidence="10">
    <location>
        <begin position="5"/>
        <end position="80"/>
    </location>
</feature>
<comment type="similarity">
    <text evidence="8">Belongs to the MGMT family.</text>
</comment>
<dbReference type="Gene3D" id="3.30.160.70">
    <property type="entry name" value="Methylated DNA-protein cysteine methyltransferase domain"/>
    <property type="match status" value="1"/>
</dbReference>
<comment type="caution">
    <text evidence="11">The sequence shown here is derived from an EMBL/GenBank/DDBJ whole genome shotgun (WGS) entry which is preliminary data.</text>
</comment>
<comment type="catalytic activity">
    <reaction evidence="1 8">
        <text>a 4-O-methyl-thymidine in DNA + L-cysteinyl-[protein] = a thymidine in DNA + S-methyl-L-cysteinyl-[protein]</text>
        <dbReference type="Rhea" id="RHEA:53428"/>
        <dbReference type="Rhea" id="RHEA-COMP:10131"/>
        <dbReference type="Rhea" id="RHEA-COMP:10132"/>
        <dbReference type="Rhea" id="RHEA-COMP:13555"/>
        <dbReference type="Rhea" id="RHEA-COMP:13556"/>
        <dbReference type="ChEBI" id="CHEBI:29950"/>
        <dbReference type="ChEBI" id="CHEBI:82612"/>
        <dbReference type="ChEBI" id="CHEBI:137386"/>
        <dbReference type="ChEBI" id="CHEBI:137387"/>
        <dbReference type="EC" id="2.1.1.63"/>
    </reaction>
</comment>
<dbReference type="InterPro" id="IPR036217">
    <property type="entry name" value="MethylDNA_cys_MeTrfase_DNAb"/>
</dbReference>
<keyword evidence="4 8" id="KW-0808">Transferase</keyword>
<comment type="miscellaneous">
    <text evidence="8">This enzyme catalyzes only one turnover and therefore is not strictly catalytic. According to one definition, an enzyme is a biocatalyst that acts repeatedly and over many reaction cycles.</text>
</comment>
<dbReference type="InterPro" id="IPR036388">
    <property type="entry name" value="WH-like_DNA-bd_sf"/>
</dbReference>
<dbReference type="InterPro" id="IPR023546">
    <property type="entry name" value="MGMT"/>
</dbReference>
<evidence type="ECO:0000256" key="7">
    <source>
        <dbReference type="ARBA" id="ARBA00049348"/>
    </source>
</evidence>
<keyword evidence="6 8" id="KW-0234">DNA repair</keyword>
<evidence type="ECO:0000256" key="2">
    <source>
        <dbReference type="ARBA" id="ARBA00022490"/>
    </source>
</evidence>
<dbReference type="SUPFAM" id="SSF46767">
    <property type="entry name" value="Methylated DNA-protein cysteine methyltransferase, C-terminal domain"/>
    <property type="match status" value="1"/>
</dbReference>
<evidence type="ECO:0000259" key="10">
    <source>
        <dbReference type="Pfam" id="PF02870"/>
    </source>
</evidence>
<comment type="function">
    <text evidence="8">Involved in the cellular defense against the biological effects of O6-methylguanine (O6-MeG) and O4-methylthymine (O4-MeT) in DNA. Repairs the methylated nucleobase in DNA by stoichiometrically transferring the methyl group to a cysteine residue in the enzyme. This is a suicide reaction: the enzyme is irreversibly inactivated.</text>
</comment>
<dbReference type="NCBIfam" id="TIGR00589">
    <property type="entry name" value="ogt"/>
    <property type="match status" value="1"/>
</dbReference>
<dbReference type="GO" id="GO:0008168">
    <property type="term" value="F:methyltransferase activity"/>
    <property type="evidence" value="ECO:0007669"/>
    <property type="project" value="UniProtKB-KW"/>
</dbReference>
<name>A0ABQ2LTH6_9ACTN</name>
<dbReference type="EMBL" id="BMMP01000002">
    <property type="protein sequence ID" value="GGO43154.1"/>
    <property type="molecule type" value="Genomic_DNA"/>
</dbReference>
<dbReference type="PANTHER" id="PTHR10815">
    <property type="entry name" value="METHYLATED-DNA--PROTEIN-CYSTEINE METHYLTRANSFERASE"/>
    <property type="match status" value="1"/>
</dbReference>
<gene>
    <name evidence="11" type="ORF">GCM10012287_05620</name>
</gene>
<evidence type="ECO:0000259" key="9">
    <source>
        <dbReference type="Pfam" id="PF01035"/>
    </source>
</evidence>
<evidence type="ECO:0000256" key="6">
    <source>
        <dbReference type="ARBA" id="ARBA00023204"/>
    </source>
</evidence>
<dbReference type="RefSeq" id="WP_189035430.1">
    <property type="nucleotide sequence ID" value="NZ_BMMP01000002.1"/>
</dbReference>
<dbReference type="PROSITE" id="PS00374">
    <property type="entry name" value="MGMT"/>
    <property type="match status" value="1"/>
</dbReference>
<evidence type="ECO:0000256" key="4">
    <source>
        <dbReference type="ARBA" id="ARBA00022679"/>
    </source>
</evidence>
<dbReference type="GO" id="GO:0032259">
    <property type="term" value="P:methylation"/>
    <property type="evidence" value="ECO:0007669"/>
    <property type="project" value="UniProtKB-KW"/>
</dbReference>
<dbReference type="InterPro" id="IPR014048">
    <property type="entry name" value="MethylDNA_cys_MeTrfase_DNA-bd"/>
</dbReference>
<comment type="catalytic activity">
    <reaction evidence="7 8">
        <text>a 6-O-methyl-2'-deoxyguanosine in DNA + L-cysteinyl-[protein] = S-methyl-L-cysteinyl-[protein] + a 2'-deoxyguanosine in DNA</text>
        <dbReference type="Rhea" id="RHEA:24000"/>
        <dbReference type="Rhea" id="RHEA-COMP:10131"/>
        <dbReference type="Rhea" id="RHEA-COMP:10132"/>
        <dbReference type="Rhea" id="RHEA-COMP:11367"/>
        <dbReference type="Rhea" id="RHEA-COMP:11368"/>
        <dbReference type="ChEBI" id="CHEBI:29950"/>
        <dbReference type="ChEBI" id="CHEBI:82612"/>
        <dbReference type="ChEBI" id="CHEBI:85445"/>
        <dbReference type="ChEBI" id="CHEBI:85448"/>
        <dbReference type="EC" id="2.1.1.63"/>
    </reaction>
</comment>
<protein>
    <recommendedName>
        <fullName evidence="8">Methylated-DNA--protein-cysteine methyltransferase</fullName>
        <ecNumber evidence="8">2.1.1.63</ecNumber>
    </recommendedName>
    <alternativeName>
        <fullName evidence="8">6-O-methylguanine-DNA methyltransferase</fullName>
        <shortName evidence="8">MGMT</shortName>
    </alternativeName>
    <alternativeName>
        <fullName evidence="8">O-6-methylguanine-DNA-alkyltransferase</fullName>
    </alternativeName>
</protein>
<keyword evidence="12" id="KW-1185">Reference proteome</keyword>
<dbReference type="Proteomes" id="UP000631535">
    <property type="component" value="Unassembled WGS sequence"/>
</dbReference>
<dbReference type="InterPro" id="IPR001497">
    <property type="entry name" value="MethylDNA_cys_MeTrfase_AS"/>
</dbReference>
<dbReference type="EC" id="2.1.1.63" evidence="8"/>
<evidence type="ECO:0000256" key="3">
    <source>
        <dbReference type="ARBA" id="ARBA00022603"/>
    </source>
</evidence>